<dbReference type="GO" id="GO:0016491">
    <property type="term" value="F:oxidoreductase activity"/>
    <property type="evidence" value="ECO:0007669"/>
    <property type="project" value="UniProtKB-KW"/>
</dbReference>
<dbReference type="Gene3D" id="3.40.50.720">
    <property type="entry name" value="NAD(P)-binding Rossmann-like Domain"/>
    <property type="match status" value="1"/>
</dbReference>
<evidence type="ECO:0000313" key="7">
    <source>
        <dbReference type="Proteomes" id="UP000001431"/>
    </source>
</evidence>
<dbReference type="PROSITE" id="PS00895">
    <property type="entry name" value="3_HYDROXYISOBUT_DH"/>
    <property type="match status" value="1"/>
</dbReference>
<dbReference type="STRING" id="410359.Pcal_0699"/>
<dbReference type="GO" id="GO:0050661">
    <property type="term" value="F:NADP binding"/>
    <property type="evidence" value="ECO:0007669"/>
    <property type="project" value="InterPro"/>
</dbReference>
<feature type="binding site" evidence="8 9">
    <location>
        <position position="11"/>
    </location>
    <ligand>
        <name>NADP(+)</name>
        <dbReference type="ChEBI" id="CHEBI:58349"/>
    </ligand>
</feature>
<dbReference type="InterPro" id="IPR029154">
    <property type="entry name" value="HIBADH-like_NADP-bd"/>
</dbReference>
<gene>
    <name evidence="6" type="ordered locus">Pcal_0699</name>
</gene>
<dbReference type="Pfam" id="PF03446">
    <property type="entry name" value="NAD_binding_2"/>
    <property type="match status" value="1"/>
</dbReference>
<dbReference type="PDBsum" id="3W6U"/>
<dbReference type="PDB" id="5XVH">
    <property type="method" value="X-ray"/>
    <property type="resolution" value="1.57 A"/>
    <property type="chains" value="A=1-286"/>
</dbReference>
<dbReference type="InterPro" id="IPR008927">
    <property type="entry name" value="6-PGluconate_DH-like_C_sf"/>
</dbReference>
<evidence type="ECO:0000256" key="1">
    <source>
        <dbReference type="ARBA" id="ARBA00009080"/>
    </source>
</evidence>
<feature type="binding site" evidence="8 9">
    <location>
        <position position="69"/>
    </location>
    <ligand>
        <name>NADP(+)</name>
        <dbReference type="ChEBI" id="CHEBI:58349"/>
    </ligand>
</feature>
<dbReference type="Gene3D" id="1.10.1040.10">
    <property type="entry name" value="N-(1-d-carboxylethyl)-l-norvaline Dehydrogenase, domain 2"/>
    <property type="match status" value="1"/>
</dbReference>
<dbReference type="Proteomes" id="UP000001431">
    <property type="component" value="Chromosome"/>
</dbReference>
<evidence type="ECO:0000256" key="2">
    <source>
        <dbReference type="ARBA" id="ARBA00023002"/>
    </source>
</evidence>
<sequence>MRVGFIGLGIMGGPMATHLLKAGFLAAVYNRTREKTKPFAEAGVYVAESPADLAKRVDVVIVMVSDAPDVEQVLFGPSGVVEGARPGLIVVDMSTNSPDWARKFAERLAQYGIEFLDAPVTGGQKGAIEGTLTIMVGGKEELFHRLLPIFKAMGRDIVYMGPVGYGQAMKLVNQVVVALNTVAMVEGLKLAKALGLDMDKVAEVLTRGAARSGAIELYLPKLLKGDLSPGFKAEHLKKDLGYVLEEARKRGVKLPGAELAYELYRKMVEDGAGSLGIHALGFYKSS</sequence>
<feature type="binding site" evidence="8 9">
    <location>
        <position position="238"/>
    </location>
    <ligand>
        <name>NADP(+)</name>
        <dbReference type="ChEBI" id="CHEBI:58349"/>
    </ligand>
</feature>
<dbReference type="RefSeq" id="WP_011849383.1">
    <property type="nucleotide sequence ID" value="NC_009073.1"/>
</dbReference>
<feature type="domain" description="3-hydroxyisobutyrate dehydrogenase-like NAD-binding" evidence="5">
    <location>
        <begin position="164"/>
        <end position="278"/>
    </location>
</feature>
<keyword evidence="7" id="KW-1185">Reference proteome</keyword>
<dbReference type="PDBsum" id="3WS7"/>
<dbReference type="PANTHER" id="PTHR43060">
    <property type="entry name" value="3-HYDROXYISOBUTYRATE DEHYDROGENASE-LIKE 1, MITOCHONDRIAL-RELATED"/>
    <property type="match status" value="1"/>
</dbReference>
<keyword evidence="8 9" id="KW-0547">Nucleotide-binding</keyword>
<dbReference type="PDB" id="3W6Z">
    <property type="method" value="X-ray"/>
    <property type="resolution" value="1.44 A"/>
    <property type="chains" value="A=1-286"/>
</dbReference>
<proteinExistence type="evidence at protein level"/>
<dbReference type="EvolutionaryTrace" id="A3MU08"/>
<reference evidence="8 9" key="2">
    <citation type="journal article" date="2018" name="Extremophiles">
        <title>Crystal structure of the NADP&lt;sup&gt;+&lt;/sup&gt; and tartrate-bound complex of L-serine 3-dehydrogenase from the hyperthermophilic archaeon Pyrobaculum calidifontis.</title>
        <authorList>
            <person name="Yoneda K."/>
            <person name="Sakuraba H."/>
            <person name="Araki T."/>
            <person name="Ohshima T."/>
        </authorList>
    </citation>
    <scope>X-RAY CRYSTALLOGRAPHY (1.18 ANGSTROMS) IN COMPLEX WITH NADP(+)</scope>
</reference>
<feature type="domain" description="6-phosphogluconate dehydrogenase NADP-binding" evidence="4">
    <location>
        <begin position="2"/>
        <end position="161"/>
    </location>
</feature>
<dbReference type="SUPFAM" id="SSF51735">
    <property type="entry name" value="NAD(P)-binding Rossmann-fold domains"/>
    <property type="match status" value="1"/>
</dbReference>
<dbReference type="HOGENOM" id="CLU_035117_1_0_2"/>
<feature type="binding site" evidence="8 9">
    <location>
        <position position="65"/>
    </location>
    <ligand>
        <name>NADP(+)</name>
        <dbReference type="ChEBI" id="CHEBI:58349"/>
    </ligand>
</feature>
<evidence type="ECO:0000313" key="6">
    <source>
        <dbReference type="EMBL" id="ABO08125.1"/>
    </source>
</evidence>
<evidence type="ECO:0007829" key="8">
    <source>
        <dbReference type="PDB" id="3W6U"/>
    </source>
</evidence>
<organism evidence="6 7">
    <name type="scientific">Pyrobaculum calidifontis (strain DSM 21063 / JCM 11548 / VA1)</name>
    <dbReference type="NCBI Taxonomy" id="410359"/>
    <lineage>
        <taxon>Archaea</taxon>
        <taxon>Thermoproteota</taxon>
        <taxon>Thermoprotei</taxon>
        <taxon>Thermoproteales</taxon>
        <taxon>Thermoproteaceae</taxon>
        <taxon>Pyrobaculum</taxon>
    </lineage>
</organism>
<dbReference type="InterPro" id="IPR036291">
    <property type="entry name" value="NAD(P)-bd_dom_sf"/>
</dbReference>
<comment type="similarity">
    <text evidence="1">Belongs to the HIBADH-related family.</text>
</comment>
<evidence type="ECO:0000259" key="4">
    <source>
        <dbReference type="Pfam" id="PF03446"/>
    </source>
</evidence>
<dbReference type="InterPro" id="IPR002204">
    <property type="entry name" value="3-OH-isobutyrate_DH-rel_CS"/>
</dbReference>
<dbReference type="GeneID" id="4909652"/>
<dbReference type="PDB" id="3WS7">
    <property type="method" value="X-ray"/>
    <property type="resolution" value="1.18 A"/>
    <property type="chains" value="A=1-286"/>
</dbReference>
<protein>
    <submittedName>
        <fullName evidence="6">6-phosphogluconate dehydrogenase, NAD-binding protein</fullName>
    </submittedName>
</protein>
<reference evidence="6" key="1">
    <citation type="submission" date="2007-02" db="EMBL/GenBank/DDBJ databases">
        <title>Complete sequence of Pyrobaculum calidifontis JCM 11548.</title>
        <authorList>
            <consortium name="US DOE Joint Genome Institute"/>
            <person name="Copeland A."/>
            <person name="Lucas S."/>
            <person name="Lapidus A."/>
            <person name="Barry K."/>
            <person name="Glavina del Rio T."/>
            <person name="Dalin E."/>
            <person name="Tice H."/>
            <person name="Pitluck S."/>
            <person name="Chain P."/>
            <person name="Malfatti S."/>
            <person name="Shin M."/>
            <person name="Vergez L."/>
            <person name="Schmutz J."/>
            <person name="Larimer F."/>
            <person name="Land M."/>
            <person name="Hauser L."/>
            <person name="Kyrpides N."/>
            <person name="Mikhailova N."/>
            <person name="Cozen A.E."/>
            <person name="Fitz-Gibbon S.T."/>
            <person name="House C.H."/>
            <person name="Saltikov C."/>
            <person name="Lowe T.M."/>
            <person name="Richardson P."/>
        </authorList>
    </citation>
    <scope>NUCLEOTIDE SEQUENCE [LARGE SCALE GENOMIC DNA]</scope>
    <source>
        <strain evidence="6">JCM 11548</strain>
    </source>
</reference>
<dbReference type="SMR" id="A3MU08"/>
<evidence type="ECO:0007829" key="10">
    <source>
        <dbReference type="PDB" id="3WS7"/>
    </source>
</evidence>
<feature type="binding site" evidence="8 9">
    <location>
        <position position="232"/>
    </location>
    <ligand>
        <name>NADP(+)</name>
        <dbReference type="ChEBI" id="CHEBI:58349"/>
    </ligand>
</feature>
<feature type="binding site" evidence="8 9">
    <location>
        <position position="35"/>
    </location>
    <ligand>
        <name>NADP(+)</name>
        <dbReference type="ChEBI" id="CHEBI:58349"/>
    </ligand>
</feature>
<dbReference type="EMBL" id="CP000561">
    <property type="protein sequence ID" value="ABO08125.1"/>
    <property type="molecule type" value="Genomic_DNA"/>
</dbReference>
<dbReference type="Pfam" id="PF14833">
    <property type="entry name" value="NAD_binding_11"/>
    <property type="match status" value="1"/>
</dbReference>
<feature type="binding site" evidence="8 9">
    <location>
        <position position="30"/>
    </location>
    <ligand>
        <name>NADP(+)</name>
        <dbReference type="ChEBI" id="CHEBI:58349"/>
    </ligand>
</feature>
<evidence type="ECO:0007829" key="9">
    <source>
        <dbReference type="PDB" id="3W6Z"/>
    </source>
</evidence>
<dbReference type="AlphaFoldDB" id="A3MU08"/>
<dbReference type="GO" id="GO:0051287">
    <property type="term" value="F:NAD binding"/>
    <property type="evidence" value="ECO:0007669"/>
    <property type="project" value="InterPro"/>
</dbReference>
<dbReference type="PANTHER" id="PTHR43060:SF15">
    <property type="entry name" value="3-HYDROXYISOBUTYRATE DEHYDROGENASE-LIKE 1, MITOCHONDRIAL-RELATED"/>
    <property type="match status" value="1"/>
</dbReference>
<feature type="binding site" evidence="8 9">
    <location>
        <position position="32"/>
    </location>
    <ligand>
        <name>NADP(+)</name>
        <dbReference type="ChEBI" id="CHEBI:58349"/>
    </ligand>
</feature>
<feature type="binding site" evidence="8 9">
    <location>
        <position position="235"/>
    </location>
    <ligand>
        <name>NADP(+)</name>
        <dbReference type="ChEBI" id="CHEBI:58349"/>
    </ligand>
</feature>
<evidence type="ECO:0000256" key="3">
    <source>
        <dbReference type="ARBA" id="ARBA00023027"/>
    </source>
</evidence>
<keyword evidence="8 9" id="KW-0002">3D-structure</keyword>
<feature type="binding site" evidence="9 10">
    <location>
        <position position="8"/>
    </location>
    <ligand>
        <name>NADP(+)</name>
        <dbReference type="ChEBI" id="CHEBI:58349"/>
    </ligand>
</feature>
<dbReference type="InterPro" id="IPR013328">
    <property type="entry name" value="6PGD_dom2"/>
</dbReference>
<keyword evidence="2" id="KW-0560">Oxidoreductase</keyword>
<dbReference type="InterPro" id="IPR006115">
    <property type="entry name" value="6PGDH_NADP-bd"/>
</dbReference>
<dbReference type="SUPFAM" id="SSF48179">
    <property type="entry name" value="6-phosphogluconate dehydrogenase C-terminal domain-like"/>
    <property type="match status" value="1"/>
</dbReference>
<accession>A3MU08</accession>
<dbReference type="PDBsum" id="5XVH"/>
<dbReference type="OrthoDB" id="23890at2157"/>
<feature type="binding site" evidence="8 9">
    <location>
        <position position="10"/>
    </location>
    <ligand>
        <name>NADP(+)</name>
        <dbReference type="ChEBI" id="CHEBI:58349"/>
    </ligand>
</feature>
<feature type="binding site" evidence="8 9">
    <location>
        <position position="230"/>
    </location>
    <ligand>
        <name>NADP(+)</name>
        <dbReference type="ChEBI" id="CHEBI:58349"/>
    </ligand>
</feature>
<dbReference type="InterPro" id="IPR015815">
    <property type="entry name" value="HIBADH-related"/>
</dbReference>
<keyword evidence="3" id="KW-0520">NAD</keyword>
<dbReference type="KEGG" id="pcl:Pcal_0699"/>
<evidence type="ECO:0000259" key="5">
    <source>
        <dbReference type="Pfam" id="PF14833"/>
    </source>
</evidence>
<dbReference type="eggNOG" id="arCOG00247">
    <property type="taxonomic scope" value="Archaea"/>
</dbReference>
<name>A3MU08_PYRCJ</name>
<dbReference type="PDB" id="3W6U">
    <property type="method" value="X-ray"/>
    <property type="resolution" value="2.00 A"/>
    <property type="chains" value="A=1-286"/>
</dbReference>
<dbReference type="PDBsum" id="3W6Z"/>
<dbReference type="PIRSF" id="PIRSF000103">
    <property type="entry name" value="HIBADH"/>
    <property type="match status" value="1"/>
</dbReference>
<feature type="binding site" evidence="8 9">
    <location>
        <position position="95"/>
    </location>
    <ligand>
        <name>NADP(+)</name>
        <dbReference type="ChEBI" id="CHEBI:58349"/>
    </ligand>
</feature>
<feature type="binding site" evidence="8 9">
    <location>
        <position position="31"/>
    </location>
    <ligand>
        <name>NADP(+)</name>
        <dbReference type="ChEBI" id="CHEBI:58349"/>
    </ligand>
</feature>